<reference evidence="1" key="1">
    <citation type="submission" date="2018-02" db="EMBL/GenBank/DDBJ databases">
        <title>Rhizophora mucronata_Transcriptome.</title>
        <authorList>
            <person name="Meera S.P."/>
            <person name="Sreeshan A."/>
            <person name="Augustine A."/>
        </authorList>
    </citation>
    <scope>NUCLEOTIDE SEQUENCE</scope>
    <source>
        <tissue evidence="1">Leaf</tissue>
    </source>
</reference>
<proteinExistence type="predicted"/>
<dbReference type="AlphaFoldDB" id="A0A2P2QUS6"/>
<protein>
    <submittedName>
        <fullName evidence="1">Uncharacterized protein</fullName>
    </submittedName>
</protein>
<sequence>MCFHTVTGTFICDFDDSFRKITGKTSWEYYDVNYRE</sequence>
<evidence type="ECO:0000313" key="1">
    <source>
        <dbReference type="EMBL" id="MBX70624.1"/>
    </source>
</evidence>
<name>A0A2P2QUS6_RHIMU</name>
<dbReference type="EMBL" id="GGEC01090140">
    <property type="protein sequence ID" value="MBX70624.1"/>
    <property type="molecule type" value="Transcribed_RNA"/>
</dbReference>
<organism evidence="1">
    <name type="scientific">Rhizophora mucronata</name>
    <name type="common">Asiatic mangrove</name>
    <dbReference type="NCBI Taxonomy" id="61149"/>
    <lineage>
        <taxon>Eukaryota</taxon>
        <taxon>Viridiplantae</taxon>
        <taxon>Streptophyta</taxon>
        <taxon>Embryophyta</taxon>
        <taxon>Tracheophyta</taxon>
        <taxon>Spermatophyta</taxon>
        <taxon>Magnoliopsida</taxon>
        <taxon>eudicotyledons</taxon>
        <taxon>Gunneridae</taxon>
        <taxon>Pentapetalae</taxon>
        <taxon>rosids</taxon>
        <taxon>fabids</taxon>
        <taxon>Malpighiales</taxon>
        <taxon>Rhizophoraceae</taxon>
        <taxon>Rhizophora</taxon>
    </lineage>
</organism>
<accession>A0A2P2QUS6</accession>